<dbReference type="Proteomes" id="UP000000437">
    <property type="component" value="Chromosome 16"/>
</dbReference>
<evidence type="ECO:0000256" key="7">
    <source>
        <dbReference type="ARBA" id="ARBA00022840"/>
    </source>
</evidence>
<dbReference type="PROSITE" id="PS50011">
    <property type="entry name" value="PROTEIN_KINASE_DOM"/>
    <property type="match status" value="1"/>
</dbReference>
<dbReference type="Gene3D" id="1.10.510.10">
    <property type="entry name" value="Transferase(Phosphotransferase) domain 1"/>
    <property type="match status" value="1"/>
</dbReference>
<evidence type="ECO:0000256" key="1">
    <source>
        <dbReference type="ARBA" id="ARBA00005505"/>
    </source>
</evidence>
<evidence type="ECO:0000256" key="3">
    <source>
        <dbReference type="ARBA" id="ARBA00022527"/>
    </source>
</evidence>
<dbReference type="Pfam" id="PF00069">
    <property type="entry name" value="Pkinase"/>
    <property type="match status" value="1"/>
</dbReference>
<organism evidence="10 11">
    <name type="scientific">Danio rerio</name>
    <name type="common">Zebrafish</name>
    <name type="synonym">Brachydanio rerio</name>
    <dbReference type="NCBI Taxonomy" id="7955"/>
    <lineage>
        <taxon>Eukaryota</taxon>
        <taxon>Metazoa</taxon>
        <taxon>Chordata</taxon>
        <taxon>Craniata</taxon>
        <taxon>Vertebrata</taxon>
        <taxon>Euteleostomi</taxon>
        <taxon>Actinopterygii</taxon>
        <taxon>Neopterygii</taxon>
        <taxon>Teleostei</taxon>
        <taxon>Ostariophysi</taxon>
        <taxon>Cypriniformes</taxon>
        <taxon>Danionidae</taxon>
        <taxon>Danioninae</taxon>
        <taxon>Danio</taxon>
    </lineage>
</organism>
<reference evidence="11" key="1">
    <citation type="submission" date="2025-08" db="UniProtKB">
        <authorList>
            <consortium name="RefSeq"/>
        </authorList>
    </citation>
    <scope>IDENTIFICATION</scope>
    <source>
        <strain evidence="11">Tuebingen</strain>
        <tissue evidence="11">Fibroblasts and whole tissue</tissue>
    </source>
</reference>
<dbReference type="ZFIN" id="ZDB-GENE-050309-120">
    <property type="gene designation" value="si:ch211-151m7.3"/>
</dbReference>
<dbReference type="GO" id="GO:0005524">
    <property type="term" value="F:ATP binding"/>
    <property type="evidence" value="ECO:0007669"/>
    <property type="project" value="UniProtKB-KW"/>
</dbReference>
<comment type="similarity">
    <text evidence="1">Belongs to the protein kinase superfamily. CAMK Ser/Thr protein kinase family. PIM subfamily.</text>
</comment>
<evidence type="ECO:0000256" key="6">
    <source>
        <dbReference type="ARBA" id="ARBA00022777"/>
    </source>
</evidence>
<evidence type="ECO:0000256" key="2">
    <source>
        <dbReference type="ARBA" id="ARBA00012513"/>
    </source>
</evidence>
<dbReference type="AGR" id="ZFIN:ZDB-GENE-050309-120"/>
<comment type="catalytic activity">
    <reaction evidence="8">
        <text>L-threonyl-[protein] + ATP = O-phospho-L-threonyl-[protein] + ADP + H(+)</text>
        <dbReference type="Rhea" id="RHEA:46608"/>
        <dbReference type="Rhea" id="RHEA-COMP:11060"/>
        <dbReference type="Rhea" id="RHEA-COMP:11605"/>
        <dbReference type="ChEBI" id="CHEBI:15378"/>
        <dbReference type="ChEBI" id="CHEBI:30013"/>
        <dbReference type="ChEBI" id="CHEBI:30616"/>
        <dbReference type="ChEBI" id="CHEBI:61977"/>
        <dbReference type="ChEBI" id="CHEBI:456216"/>
        <dbReference type="EC" id="2.7.11.1"/>
    </reaction>
</comment>
<dbReference type="PANTHER" id="PTHR22984">
    <property type="entry name" value="SERINE/THREONINE-PROTEIN KINASE PIM"/>
    <property type="match status" value="1"/>
</dbReference>
<keyword evidence="5" id="KW-0547">Nucleotide-binding</keyword>
<evidence type="ECO:0000313" key="12">
    <source>
        <dbReference type="ZFIN" id="ZDB-GENE-050309-120"/>
    </source>
</evidence>
<dbReference type="EC" id="2.7.11.1" evidence="2"/>
<dbReference type="InterPro" id="IPR051138">
    <property type="entry name" value="PIM_Ser/Thr_kinase"/>
</dbReference>
<keyword evidence="3" id="KW-0723">Serine/threonine-protein kinase</keyword>
<dbReference type="RefSeq" id="XP_021322691.3">
    <property type="nucleotide sequence ID" value="XM_021467016.3"/>
</dbReference>
<evidence type="ECO:0000313" key="10">
    <source>
        <dbReference type="Proteomes" id="UP000000437"/>
    </source>
</evidence>
<dbReference type="PANTHER" id="PTHR22984:SF11">
    <property type="entry name" value="AURORA KINASE-RELATED"/>
    <property type="match status" value="1"/>
</dbReference>
<keyword evidence="6 11" id="KW-0418">Kinase</keyword>
<dbReference type="AlphaFoldDB" id="A0A8M9PKB0"/>
<accession>A0A8M9PKB0</accession>
<evidence type="ECO:0000313" key="11">
    <source>
        <dbReference type="RefSeq" id="XP_021322691.3"/>
    </source>
</evidence>
<keyword evidence="4" id="KW-0808">Transferase</keyword>
<comment type="catalytic activity">
    <reaction evidence="9">
        <text>L-seryl-[protein] + ATP = O-phospho-L-seryl-[protein] + ADP + H(+)</text>
        <dbReference type="Rhea" id="RHEA:17989"/>
        <dbReference type="Rhea" id="RHEA-COMP:9863"/>
        <dbReference type="Rhea" id="RHEA-COMP:11604"/>
        <dbReference type="ChEBI" id="CHEBI:15378"/>
        <dbReference type="ChEBI" id="CHEBI:29999"/>
        <dbReference type="ChEBI" id="CHEBI:30616"/>
        <dbReference type="ChEBI" id="CHEBI:83421"/>
        <dbReference type="ChEBI" id="CHEBI:456216"/>
        <dbReference type="EC" id="2.7.11.1"/>
    </reaction>
</comment>
<dbReference type="SUPFAM" id="SSF56112">
    <property type="entry name" value="Protein kinase-like (PK-like)"/>
    <property type="match status" value="1"/>
</dbReference>
<gene>
    <name evidence="11 12" type="primary">si:ch211-151m7.3</name>
</gene>
<evidence type="ECO:0000256" key="4">
    <source>
        <dbReference type="ARBA" id="ARBA00022679"/>
    </source>
</evidence>
<protein>
    <recommendedName>
        <fullName evidence="2">non-specific serine/threonine protein kinase</fullName>
        <ecNumber evidence="2">2.7.11.1</ecNumber>
    </recommendedName>
</protein>
<dbReference type="KEGG" id="dre:503990"/>
<evidence type="ECO:0000256" key="5">
    <source>
        <dbReference type="ARBA" id="ARBA00022741"/>
    </source>
</evidence>
<dbReference type="InterPro" id="IPR011009">
    <property type="entry name" value="Kinase-like_dom_sf"/>
</dbReference>
<evidence type="ECO:0000256" key="9">
    <source>
        <dbReference type="ARBA" id="ARBA00048679"/>
    </source>
</evidence>
<evidence type="ECO:0000256" key="8">
    <source>
        <dbReference type="ARBA" id="ARBA00047899"/>
    </source>
</evidence>
<name>A0A8M9PKB0_DANRE</name>
<keyword evidence="10" id="KW-1185">Reference proteome</keyword>
<dbReference type="InterPro" id="IPR000719">
    <property type="entry name" value="Prot_kinase_dom"/>
</dbReference>
<proteinExistence type="inferred from homology"/>
<sequence length="275" mass="31540">MEQSMSNVPGPSGRSSPSSTPRIGPSPGSVEEKYDVREKIGEGSFGDVYVGYRKSDRKRFAIKMTDSRYDSDVPGYPEELPKEVVMMTILRDSPCRFLIKLQEWFLVKEEKFPDGRTIKSIVMVIEHPGLCRTLAEFLKEHPHLERRDARTLIQQIVKAAQACTRKEICHFDIHDHNILVISPPLHIKLIDFGCGLHIFHDPENHPRPDTVISPERAEKRTMNQLVTIVQDIARHCSSIPTGFMEFIAACWSPQYVVEEIQHTVDEILDQPWLRN</sequence>
<dbReference type="GO" id="GO:0004674">
    <property type="term" value="F:protein serine/threonine kinase activity"/>
    <property type="evidence" value="ECO:0007669"/>
    <property type="project" value="UniProtKB-KW"/>
</dbReference>
<keyword evidence="7" id="KW-0067">ATP-binding</keyword>